<keyword evidence="2" id="KW-0804">Transcription</keyword>
<dbReference type="PANTHER" id="PTHR46835">
    <property type="entry name" value="BASIC-LEUCINE ZIPPER (BZIP) TRANSCRIPTION FACTOR FAMILY PROTEIN-RELATED"/>
    <property type="match status" value="1"/>
</dbReference>
<evidence type="ECO:0000256" key="2">
    <source>
        <dbReference type="ARBA" id="ARBA00023163"/>
    </source>
</evidence>
<reference evidence="4 5" key="1">
    <citation type="journal article" date="2017" name="Nature">
        <title>The Apostasia genome and the evolution of orchids.</title>
        <authorList>
            <person name="Zhang G.Q."/>
            <person name="Liu K.W."/>
            <person name="Li Z."/>
            <person name="Lohaus R."/>
            <person name="Hsiao Y.Y."/>
            <person name="Niu S.C."/>
            <person name="Wang J.Y."/>
            <person name="Lin Y.C."/>
            <person name="Xu Q."/>
            <person name="Chen L.J."/>
            <person name="Yoshida K."/>
            <person name="Fujiwara S."/>
            <person name="Wang Z.W."/>
            <person name="Zhang Y.Q."/>
            <person name="Mitsuda N."/>
            <person name="Wang M."/>
            <person name="Liu G.H."/>
            <person name="Pecoraro L."/>
            <person name="Huang H.X."/>
            <person name="Xiao X.J."/>
            <person name="Lin M."/>
            <person name="Wu X.Y."/>
            <person name="Wu W.L."/>
            <person name="Chen Y.Y."/>
            <person name="Chang S.B."/>
            <person name="Sakamoto S."/>
            <person name="Ohme-Takagi M."/>
            <person name="Yagi M."/>
            <person name="Zeng S.J."/>
            <person name="Shen C.Y."/>
            <person name="Yeh C.M."/>
            <person name="Luo Y.B."/>
            <person name="Tsai W.C."/>
            <person name="Van de Peer Y."/>
            <person name="Liu Z.J."/>
        </authorList>
    </citation>
    <scope>NUCLEOTIDE SEQUENCE [LARGE SCALE GENOMIC DNA]</scope>
    <source>
        <strain evidence="5">cv. Shenzhen</strain>
        <tissue evidence="4">Stem</tissue>
    </source>
</reference>
<dbReference type="STRING" id="1088818.A0A2I0AU89"/>
<evidence type="ECO:0000259" key="3">
    <source>
        <dbReference type="SMART" id="SM00338"/>
    </source>
</evidence>
<dbReference type="OrthoDB" id="1906396at2759"/>
<dbReference type="CDD" id="cd14703">
    <property type="entry name" value="bZIP_plant_RF2"/>
    <property type="match status" value="1"/>
</dbReference>
<dbReference type="Proteomes" id="UP000236161">
    <property type="component" value="Unassembled WGS sequence"/>
</dbReference>
<protein>
    <submittedName>
        <fullName evidence="4">Transcription factor RF2a</fullName>
    </submittedName>
</protein>
<name>A0A2I0AU89_9ASPA</name>
<sequence length="324" mass="36074">MSSTSHLPPRCPVQNKCLRTRSLDSSQILRGDDELLADLSSLSSQDSLLEEHTSWLDELLSESDGNPKGICHRRSSSDSFTIFQGHANLSNPIIPNILTNGGSFLESNEESAHGGLEANCLYGPNSPRQRSKLTNSESAIVNTLLENVPLNTMQYIEVLGCSNNCETVSEVDVNYSSTNPEMELEKTTRRRSGQRSRVRKLQYIADLQKTVDSLQTLGTDLAAKVASLFQQRMALSLENKTLKRQITILRHQKIIKDGEYQNLKNEAERLKMISAKHRRSKSIASCLESGQRENVPSGINWQSLDFEKLNLGGGSVSNNYGLRH</sequence>
<evidence type="ECO:0000313" key="4">
    <source>
        <dbReference type="EMBL" id="PKA59108.1"/>
    </source>
</evidence>
<dbReference type="InterPro" id="IPR046347">
    <property type="entry name" value="bZIP_sf"/>
</dbReference>
<dbReference type="PANTHER" id="PTHR46835:SF4">
    <property type="entry name" value="B-ZIP PROTEIN"/>
    <property type="match status" value="1"/>
</dbReference>
<dbReference type="EMBL" id="KZ451950">
    <property type="protein sequence ID" value="PKA59108.1"/>
    <property type="molecule type" value="Genomic_DNA"/>
</dbReference>
<keyword evidence="5" id="KW-1185">Reference proteome</keyword>
<dbReference type="GO" id="GO:0005634">
    <property type="term" value="C:nucleus"/>
    <property type="evidence" value="ECO:0007669"/>
    <property type="project" value="UniProtKB-ARBA"/>
</dbReference>
<evidence type="ECO:0000313" key="5">
    <source>
        <dbReference type="Proteomes" id="UP000236161"/>
    </source>
</evidence>
<evidence type="ECO:0000256" key="1">
    <source>
        <dbReference type="ARBA" id="ARBA00023015"/>
    </source>
</evidence>
<gene>
    <name evidence="4" type="primary">RF2a</name>
    <name evidence="4" type="ORF">AXF42_Ash001201</name>
</gene>
<feature type="domain" description="BZIP" evidence="3">
    <location>
        <begin position="181"/>
        <end position="241"/>
    </location>
</feature>
<dbReference type="InterPro" id="IPR004827">
    <property type="entry name" value="bZIP"/>
</dbReference>
<dbReference type="AlphaFoldDB" id="A0A2I0AU89"/>
<dbReference type="InterPro" id="IPR044797">
    <property type="entry name" value="At4g06598-like"/>
</dbReference>
<dbReference type="SMART" id="SM00338">
    <property type="entry name" value="BRLZ"/>
    <property type="match status" value="1"/>
</dbReference>
<keyword evidence="1" id="KW-0805">Transcription regulation</keyword>
<dbReference type="InterPro" id="IPR044759">
    <property type="entry name" value="bZIP_RF2"/>
</dbReference>
<dbReference type="GO" id="GO:0003700">
    <property type="term" value="F:DNA-binding transcription factor activity"/>
    <property type="evidence" value="ECO:0007669"/>
    <property type="project" value="InterPro"/>
</dbReference>
<proteinExistence type="predicted"/>
<accession>A0A2I0AU89</accession>
<organism evidence="4 5">
    <name type="scientific">Apostasia shenzhenica</name>
    <dbReference type="NCBI Taxonomy" id="1088818"/>
    <lineage>
        <taxon>Eukaryota</taxon>
        <taxon>Viridiplantae</taxon>
        <taxon>Streptophyta</taxon>
        <taxon>Embryophyta</taxon>
        <taxon>Tracheophyta</taxon>
        <taxon>Spermatophyta</taxon>
        <taxon>Magnoliopsida</taxon>
        <taxon>Liliopsida</taxon>
        <taxon>Asparagales</taxon>
        <taxon>Orchidaceae</taxon>
        <taxon>Apostasioideae</taxon>
        <taxon>Apostasia</taxon>
    </lineage>
</organism>
<dbReference type="SUPFAM" id="SSF57959">
    <property type="entry name" value="Leucine zipper domain"/>
    <property type="match status" value="1"/>
</dbReference>